<evidence type="ECO:0000313" key="2">
    <source>
        <dbReference type="EMBL" id="AWV97387.1"/>
    </source>
</evidence>
<dbReference type="PANTHER" id="PTHR38011">
    <property type="entry name" value="DIHYDROFOLATE REDUCTASE FAMILY PROTEIN (AFU_ORTHOLOGUE AFUA_8G06820)"/>
    <property type="match status" value="1"/>
</dbReference>
<evidence type="ECO:0000259" key="1">
    <source>
        <dbReference type="Pfam" id="PF01872"/>
    </source>
</evidence>
<sequence>MRNIVYYVAMSLDGYISGVNDDISQFNTKGNGVTQYLKDLNDYDTVIMGRKTYEFGYKYGLKPGQKAYPHMKHVIFSDTLTFENTIEGIEISKSDLNKIKQLKEESGTDIYLCGGGTFAEWLLENQLIDQIKIKLNPFITGEGVRLFGHSKKRVSLELLRSKKYEHGLQIMTYDIRY</sequence>
<dbReference type="GO" id="GO:0008703">
    <property type="term" value="F:5-amino-6-(5-phosphoribosylamino)uracil reductase activity"/>
    <property type="evidence" value="ECO:0007669"/>
    <property type="project" value="InterPro"/>
</dbReference>
<protein>
    <submittedName>
        <fullName evidence="2">Dihydrofolate reductase</fullName>
    </submittedName>
</protein>
<dbReference type="EMBL" id="CP029480">
    <property type="protein sequence ID" value="AWV97387.1"/>
    <property type="molecule type" value="Genomic_DNA"/>
</dbReference>
<dbReference type="GO" id="GO:0009231">
    <property type="term" value="P:riboflavin biosynthetic process"/>
    <property type="evidence" value="ECO:0007669"/>
    <property type="project" value="InterPro"/>
</dbReference>
<dbReference type="OrthoDB" id="195113at2"/>
<dbReference type="Gene3D" id="3.40.430.10">
    <property type="entry name" value="Dihydrofolate Reductase, subunit A"/>
    <property type="match status" value="1"/>
</dbReference>
<dbReference type="PANTHER" id="PTHR38011:SF11">
    <property type="entry name" value="2,5-DIAMINO-6-RIBOSYLAMINO-4(3H)-PYRIMIDINONE 5'-PHOSPHATE REDUCTASE"/>
    <property type="match status" value="1"/>
</dbReference>
<evidence type="ECO:0000313" key="3">
    <source>
        <dbReference type="Proteomes" id="UP000249873"/>
    </source>
</evidence>
<gene>
    <name evidence="2" type="ORF">DJ013_04045</name>
</gene>
<dbReference type="InterPro" id="IPR050765">
    <property type="entry name" value="Riboflavin_Biosynth_HTPR"/>
</dbReference>
<reference evidence="2 3" key="1">
    <citation type="submission" date="2018-05" db="EMBL/GenBank/DDBJ databases">
        <title>Complete genome sequence of Arcticibacterium luteifluviistationis SM1504T, a cytophagaceae bacterium isolated from Arctic surface seawater.</title>
        <authorList>
            <person name="Li Y."/>
            <person name="Qin Q.-L."/>
        </authorList>
    </citation>
    <scope>NUCLEOTIDE SEQUENCE [LARGE SCALE GENOMIC DNA]</scope>
    <source>
        <strain evidence="2 3">SM1504</strain>
    </source>
</reference>
<feature type="domain" description="Bacterial bifunctional deaminase-reductase C-terminal" evidence="1">
    <location>
        <begin position="4"/>
        <end position="169"/>
    </location>
</feature>
<dbReference type="Proteomes" id="UP000249873">
    <property type="component" value="Chromosome"/>
</dbReference>
<proteinExistence type="predicted"/>
<dbReference type="InterPro" id="IPR024072">
    <property type="entry name" value="DHFR-like_dom_sf"/>
</dbReference>
<accession>A0A2Z4G885</accession>
<dbReference type="InterPro" id="IPR002734">
    <property type="entry name" value="RibDG_C"/>
</dbReference>
<dbReference type="AlphaFoldDB" id="A0A2Z4G885"/>
<name>A0A2Z4G885_9BACT</name>
<keyword evidence="3" id="KW-1185">Reference proteome</keyword>
<dbReference type="Pfam" id="PF01872">
    <property type="entry name" value="RibD_C"/>
    <property type="match status" value="1"/>
</dbReference>
<dbReference type="RefSeq" id="WP_111370489.1">
    <property type="nucleotide sequence ID" value="NZ_CP029480.1"/>
</dbReference>
<organism evidence="2 3">
    <name type="scientific">Arcticibacterium luteifluviistationis</name>
    <dbReference type="NCBI Taxonomy" id="1784714"/>
    <lineage>
        <taxon>Bacteria</taxon>
        <taxon>Pseudomonadati</taxon>
        <taxon>Bacteroidota</taxon>
        <taxon>Cytophagia</taxon>
        <taxon>Cytophagales</taxon>
        <taxon>Leadbetterellaceae</taxon>
        <taxon>Arcticibacterium</taxon>
    </lineage>
</organism>
<dbReference type="KEGG" id="als:DJ013_04045"/>
<dbReference type="SUPFAM" id="SSF53597">
    <property type="entry name" value="Dihydrofolate reductase-like"/>
    <property type="match status" value="1"/>
</dbReference>